<evidence type="ECO:0000313" key="3">
    <source>
        <dbReference type="Proteomes" id="UP000217790"/>
    </source>
</evidence>
<evidence type="ECO:0000313" key="2">
    <source>
        <dbReference type="EMBL" id="PBK82413.1"/>
    </source>
</evidence>
<proteinExistence type="predicted"/>
<protein>
    <submittedName>
        <fullName evidence="2">Uncharacterized protein</fullName>
    </submittedName>
</protein>
<organism evidence="2 3">
    <name type="scientific">Armillaria gallica</name>
    <name type="common">Bulbous honey fungus</name>
    <name type="synonym">Armillaria bulbosa</name>
    <dbReference type="NCBI Taxonomy" id="47427"/>
    <lineage>
        <taxon>Eukaryota</taxon>
        <taxon>Fungi</taxon>
        <taxon>Dikarya</taxon>
        <taxon>Basidiomycota</taxon>
        <taxon>Agaricomycotina</taxon>
        <taxon>Agaricomycetes</taxon>
        <taxon>Agaricomycetidae</taxon>
        <taxon>Agaricales</taxon>
        <taxon>Marasmiineae</taxon>
        <taxon>Physalacriaceae</taxon>
        <taxon>Armillaria</taxon>
    </lineage>
</organism>
<reference evidence="3" key="1">
    <citation type="journal article" date="2017" name="Nat. Ecol. Evol.">
        <title>Genome expansion and lineage-specific genetic innovations in the forest pathogenic fungi Armillaria.</title>
        <authorList>
            <person name="Sipos G."/>
            <person name="Prasanna A.N."/>
            <person name="Walter M.C."/>
            <person name="O'Connor E."/>
            <person name="Balint B."/>
            <person name="Krizsan K."/>
            <person name="Kiss B."/>
            <person name="Hess J."/>
            <person name="Varga T."/>
            <person name="Slot J."/>
            <person name="Riley R."/>
            <person name="Boka B."/>
            <person name="Rigling D."/>
            <person name="Barry K."/>
            <person name="Lee J."/>
            <person name="Mihaltcheva S."/>
            <person name="LaButti K."/>
            <person name="Lipzen A."/>
            <person name="Waldron R."/>
            <person name="Moloney N.M."/>
            <person name="Sperisen C."/>
            <person name="Kredics L."/>
            <person name="Vagvoelgyi C."/>
            <person name="Patrignani A."/>
            <person name="Fitzpatrick D."/>
            <person name="Nagy I."/>
            <person name="Doyle S."/>
            <person name="Anderson J.B."/>
            <person name="Grigoriev I.V."/>
            <person name="Gueldener U."/>
            <person name="Muensterkoetter M."/>
            <person name="Nagy L.G."/>
        </authorList>
    </citation>
    <scope>NUCLEOTIDE SEQUENCE [LARGE SCALE GENOMIC DNA]</scope>
    <source>
        <strain evidence="3">Ar21-2</strain>
    </source>
</reference>
<gene>
    <name evidence="2" type="ORF">ARMGADRAFT_1038718</name>
</gene>
<keyword evidence="3" id="KW-1185">Reference proteome</keyword>
<sequence length="120" mass="13388">MALHITANSFIRAQSTASNHRYECTMHTSHRNIEPRIFRKAEWQVHSQTGSKDLAENDLAEHVRNVEEVKAAEEIPESRTAHSAAVTVEQSKPEAKKSAVEGVSEIKESHMPSYVAIPQA</sequence>
<evidence type="ECO:0000256" key="1">
    <source>
        <dbReference type="SAM" id="MobiDB-lite"/>
    </source>
</evidence>
<feature type="region of interest" description="Disordered" evidence="1">
    <location>
        <begin position="70"/>
        <end position="97"/>
    </location>
</feature>
<dbReference type="EMBL" id="KZ293718">
    <property type="protein sequence ID" value="PBK82413.1"/>
    <property type="molecule type" value="Genomic_DNA"/>
</dbReference>
<feature type="compositionally biased region" description="Basic and acidic residues" evidence="1">
    <location>
        <begin position="70"/>
        <end position="80"/>
    </location>
</feature>
<dbReference type="Proteomes" id="UP000217790">
    <property type="component" value="Unassembled WGS sequence"/>
</dbReference>
<dbReference type="InParanoid" id="A0A2H3D268"/>
<name>A0A2H3D268_ARMGA</name>
<dbReference type="AlphaFoldDB" id="A0A2H3D268"/>
<accession>A0A2H3D268</accession>